<name>A0A4Q9N1M1_9APHY</name>
<reference evidence="1" key="1">
    <citation type="submission" date="2019-01" db="EMBL/GenBank/DDBJ databases">
        <title>Draft genome sequences of three monokaryotic isolates of the white-rot basidiomycete fungus Dichomitus squalens.</title>
        <authorList>
            <consortium name="DOE Joint Genome Institute"/>
            <person name="Lopez S.C."/>
            <person name="Andreopoulos B."/>
            <person name="Pangilinan J."/>
            <person name="Lipzen A."/>
            <person name="Riley R."/>
            <person name="Ahrendt S."/>
            <person name="Ng V."/>
            <person name="Barry K."/>
            <person name="Daum C."/>
            <person name="Grigoriev I.V."/>
            <person name="Hilden K.S."/>
            <person name="Makela M.R."/>
            <person name="de Vries R.P."/>
        </authorList>
    </citation>
    <scope>NUCLEOTIDE SEQUENCE [LARGE SCALE GENOMIC DNA]</scope>
    <source>
        <strain evidence="1">OM18370.1</strain>
    </source>
</reference>
<sequence>MCNHIVERVWKAALDSPYLASRRPYRGGWAKVLGHWHVKLLLSLRSLDPSDPCYLLFCPSLWLMCPAVLEASSQAPVFDPSSF</sequence>
<gene>
    <name evidence="1" type="ORF">BD311DRAFT_683175</name>
</gene>
<proteinExistence type="predicted"/>
<organism evidence="1">
    <name type="scientific">Dichomitus squalens</name>
    <dbReference type="NCBI Taxonomy" id="114155"/>
    <lineage>
        <taxon>Eukaryota</taxon>
        <taxon>Fungi</taxon>
        <taxon>Dikarya</taxon>
        <taxon>Basidiomycota</taxon>
        <taxon>Agaricomycotina</taxon>
        <taxon>Agaricomycetes</taxon>
        <taxon>Polyporales</taxon>
        <taxon>Polyporaceae</taxon>
        <taxon>Dichomitus</taxon>
    </lineage>
</organism>
<dbReference type="AlphaFoldDB" id="A0A4Q9N1M1"/>
<accession>A0A4Q9N1M1</accession>
<dbReference type="Proteomes" id="UP000292957">
    <property type="component" value="Unassembled WGS sequence"/>
</dbReference>
<evidence type="ECO:0000313" key="1">
    <source>
        <dbReference type="EMBL" id="TBU34025.1"/>
    </source>
</evidence>
<dbReference type="EMBL" id="ML143389">
    <property type="protein sequence ID" value="TBU34025.1"/>
    <property type="molecule type" value="Genomic_DNA"/>
</dbReference>
<protein>
    <submittedName>
        <fullName evidence="1">Uncharacterized protein</fullName>
    </submittedName>
</protein>